<evidence type="ECO:0000313" key="2">
    <source>
        <dbReference type="EMBL" id="EBP0009541.1"/>
    </source>
</evidence>
<dbReference type="InterPro" id="IPR010985">
    <property type="entry name" value="Ribbon_hlx_hlx"/>
</dbReference>
<dbReference type="GO" id="GO:0006355">
    <property type="term" value="P:regulation of DNA-templated transcription"/>
    <property type="evidence" value="ECO:0007669"/>
    <property type="project" value="InterPro"/>
</dbReference>
<organism evidence="2">
    <name type="scientific">Salmonella enterica</name>
    <name type="common">Salmonella choleraesuis</name>
    <dbReference type="NCBI Taxonomy" id="28901"/>
    <lineage>
        <taxon>Bacteria</taxon>
        <taxon>Pseudomonadati</taxon>
        <taxon>Pseudomonadota</taxon>
        <taxon>Gammaproteobacteria</taxon>
        <taxon>Enterobacterales</taxon>
        <taxon>Enterobacteriaceae</taxon>
        <taxon>Salmonella</taxon>
    </lineage>
</organism>
<name>A0A5U2EVN8_SALER</name>
<dbReference type="Gene3D" id="1.10.1220.10">
    <property type="entry name" value="Met repressor-like"/>
    <property type="match status" value="1"/>
</dbReference>
<dbReference type="InterPro" id="IPR005569">
    <property type="entry name" value="Arc_DNA-bd_dom"/>
</dbReference>
<dbReference type="AlphaFoldDB" id="A0A5U2EVN8"/>
<keyword evidence="2" id="KW-0238">DNA-binding</keyword>
<evidence type="ECO:0000259" key="1">
    <source>
        <dbReference type="Pfam" id="PF03869"/>
    </source>
</evidence>
<reference evidence="2" key="1">
    <citation type="submission" date="2018-07" db="EMBL/GenBank/DDBJ databases">
        <authorList>
            <consortium name="GenomeTrakr network: Whole genome sequencing for foodborne pathogen traceback"/>
        </authorList>
    </citation>
    <scope>NUCLEOTIDE SEQUENCE</scope>
    <source>
        <strain evidence="2">CFSAN018538</strain>
    </source>
</reference>
<dbReference type="Pfam" id="PF03869">
    <property type="entry name" value="Arc"/>
    <property type="match status" value="1"/>
</dbReference>
<accession>A0A5U2EVN8</accession>
<protein>
    <submittedName>
        <fullName evidence="2">Arc family DNA-binding protein</fullName>
    </submittedName>
</protein>
<dbReference type="InterPro" id="IPR013321">
    <property type="entry name" value="Arc_rbn_hlx_hlx"/>
</dbReference>
<sequence length="127" mass="14693">MSKFPSHEMDRFNIRLPAGMRDAIALRAKENGRSMNTELVFIIDDALKSPVPAEVDNSRIMKIYSNLSGNRPSNKEEFERWENELVKAIFYLLDSISSHSQMYQALRSLRQDAYKNVFGDDAEDIQF</sequence>
<comment type="caution">
    <text evidence="2">The sequence shown here is derived from an EMBL/GenBank/DDBJ whole genome shotgun (WGS) entry which is preliminary data.</text>
</comment>
<dbReference type="RefSeq" id="WP_024139083.1">
    <property type="nucleotide sequence ID" value="NZ_BIMS01000007.1"/>
</dbReference>
<dbReference type="GO" id="GO:0043565">
    <property type="term" value="F:sequence-specific DNA binding"/>
    <property type="evidence" value="ECO:0007669"/>
    <property type="project" value="UniProtKB-ARBA"/>
</dbReference>
<feature type="domain" description="Arc-like DNA binding" evidence="1">
    <location>
        <begin position="7"/>
        <end position="50"/>
    </location>
</feature>
<dbReference type="SUPFAM" id="SSF47598">
    <property type="entry name" value="Ribbon-helix-helix"/>
    <property type="match status" value="1"/>
</dbReference>
<dbReference type="EMBL" id="AAGKHU010000002">
    <property type="protein sequence ID" value="EBP0009541.1"/>
    <property type="molecule type" value="Genomic_DNA"/>
</dbReference>
<gene>
    <name evidence="2" type="ORF">HX37_01465</name>
</gene>
<proteinExistence type="predicted"/>